<dbReference type="Pfam" id="PF18029">
    <property type="entry name" value="Glyoxalase_6"/>
    <property type="match status" value="1"/>
</dbReference>
<dbReference type="Gene3D" id="3.10.180.10">
    <property type="entry name" value="2,3-Dihydroxybiphenyl 1,2-Dioxygenase, domain 1"/>
    <property type="match status" value="2"/>
</dbReference>
<dbReference type="PANTHER" id="PTHR33993">
    <property type="entry name" value="GLYOXALASE-RELATED"/>
    <property type="match status" value="1"/>
</dbReference>
<dbReference type="Proteomes" id="UP001596174">
    <property type="component" value="Unassembled WGS sequence"/>
</dbReference>
<dbReference type="InterPro" id="IPR029068">
    <property type="entry name" value="Glyas_Bleomycin-R_OHBP_Dase"/>
</dbReference>
<protein>
    <submittedName>
        <fullName evidence="2">VOC family protein</fullName>
    </submittedName>
</protein>
<dbReference type="PROSITE" id="PS51819">
    <property type="entry name" value="VOC"/>
    <property type="match status" value="2"/>
</dbReference>
<accession>A0ABW1G8G1</accession>
<dbReference type="InterPro" id="IPR052164">
    <property type="entry name" value="Anthracycline_SecMetBiosynth"/>
</dbReference>
<evidence type="ECO:0000313" key="3">
    <source>
        <dbReference type="Proteomes" id="UP001596174"/>
    </source>
</evidence>
<feature type="domain" description="VOC" evidence="1">
    <location>
        <begin position="150"/>
        <end position="261"/>
    </location>
</feature>
<gene>
    <name evidence="2" type="ORF">ACFP3V_23240</name>
</gene>
<dbReference type="InterPro" id="IPR041581">
    <property type="entry name" value="Glyoxalase_6"/>
</dbReference>
<reference evidence="3" key="1">
    <citation type="journal article" date="2019" name="Int. J. Syst. Evol. Microbiol.">
        <title>The Global Catalogue of Microorganisms (GCM) 10K type strain sequencing project: providing services to taxonomists for standard genome sequencing and annotation.</title>
        <authorList>
            <consortium name="The Broad Institute Genomics Platform"/>
            <consortium name="The Broad Institute Genome Sequencing Center for Infectious Disease"/>
            <person name="Wu L."/>
            <person name="Ma J."/>
        </authorList>
    </citation>
    <scope>NUCLEOTIDE SEQUENCE [LARGE SCALE GENOMIC DNA]</scope>
    <source>
        <strain evidence="3">JCM 4816</strain>
    </source>
</reference>
<dbReference type="EMBL" id="JBHSQJ010000100">
    <property type="protein sequence ID" value="MFC5910121.1"/>
    <property type="molecule type" value="Genomic_DNA"/>
</dbReference>
<organism evidence="2 3">
    <name type="scientific">Streptacidiphilus monticola</name>
    <dbReference type="NCBI Taxonomy" id="2161674"/>
    <lineage>
        <taxon>Bacteria</taxon>
        <taxon>Bacillati</taxon>
        <taxon>Actinomycetota</taxon>
        <taxon>Actinomycetes</taxon>
        <taxon>Kitasatosporales</taxon>
        <taxon>Streptomycetaceae</taxon>
        <taxon>Streptacidiphilus</taxon>
    </lineage>
</organism>
<dbReference type="PANTHER" id="PTHR33993:SF10">
    <property type="entry name" value="CONSERVED PROTEIN"/>
    <property type="match status" value="1"/>
</dbReference>
<comment type="caution">
    <text evidence="2">The sequence shown here is derived from an EMBL/GenBank/DDBJ whole genome shotgun (WGS) entry which is preliminary data.</text>
</comment>
<dbReference type="CDD" id="cd07247">
    <property type="entry name" value="SgaA_N_like"/>
    <property type="match status" value="1"/>
</dbReference>
<proteinExistence type="predicted"/>
<dbReference type="SUPFAM" id="SSF54593">
    <property type="entry name" value="Glyoxalase/Bleomycin resistance protein/Dihydroxybiphenyl dioxygenase"/>
    <property type="match status" value="2"/>
</dbReference>
<evidence type="ECO:0000259" key="1">
    <source>
        <dbReference type="PROSITE" id="PS51819"/>
    </source>
</evidence>
<keyword evidence="3" id="KW-1185">Reference proteome</keyword>
<evidence type="ECO:0000313" key="2">
    <source>
        <dbReference type="EMBL" id="MFC5910121.1"/>
    </source>
</evidence>
<sequence length="261" mass="27030">MAATTGGAATTAGAGVRHTQGAPCWVSLMTTDLDAAQDFYARLFSWDYTPGPLRLGPYARATVDGRPVAGIGVVDARLGFPVDWVTYFAADSADEVAGRIRDCGGTVALGPLDSDAAGRLVVASDPDGAVFGVWEGHAHLGWAVRDEPGTAAWSELATLDVARAVEFYTGVFGSTEVHRFDGAGERTLLAGADGIAVAGVHRAGPDEAPAWRVHFAVSDLAEAERTARGLGARSDVPSCAGSLSLRDPHGGPFALVQLQRS</sequence>
<dbReference type="InterPro" id="IPR037523">
    <property type="entry name" value="VOC_core"/>
</dbReference>
<feature type="domain" description="VOC" evidence="1">
    <location>
        <begin position="22"/>
        <end position="136"/>
    </location>
</feature>
<name>A0ABW1G8G1_9ACTN</name>
<dbReference type="RefSeq" id="WP_380586722.1">
    <property type="nucleotide sequence ID" value="NZ_JBHSQJ010000100.1"/>
</dbReference>